<dbReference type="Gene3D" id="3.10.580.10">
    <property type="entry name" value="CBS-domain"/>
    <property type="match status" value="1"/>
</dbReference>
<reference evidence="14" key="1">
    <citation type="submission" date="2020-11" db="EMBL/GenBank/DDBJ databases">
        <authorList>
            <person name="Tran Van P."/>
        </authorList>
    </citation>
    <scope>NUCLEOTIDE SEQUENCE</scope>
</reference>
<dbReference type="SUPFAM" id="SSF81340">
    <property type="entry name" value="Clc chloride channel"/>
    <property type="match status" value="1"/>
</dbReference>
<dbReference type="EMBL" id="CAJPEX010000348">
    <property type="protein sequence ID" value="CAG0915205.1"/>
    <property type="molecule type" value="Genomic_DNA"/>
</dbReference>
<dbReference type="OrthoDB" id="428525at2759"/>
<feature type="compositionally biased region" description="Polar residues" evidence="12">
    <location>
        <begin position="755"/>
        <end position="764"/>
    </location>
</feature>
<keyword evidence="5 11" id="KW-1133">Transmembrane helix</keyword>
<dbReference type="InterPro" id="IPR051280">
    <property type="entry name" value="Cl-channel/antiporter"/>
</dbReference>
<evidence type="ECO:0000256" key="6">
    <source>
        <dbReference type="ARBA" id="ARBA00023065"/>
    </source>
</evidence>
<dbReference type="PANTHER" id="PTHR11689">
    <property type="entry name" value="CHLORIDE CHANNEL PROTEIN CLC FAMILY MEMBER"/>
    <property type="match status" value="1"/>
</dbReference>
<dbReference type="Pfam" id="PF00571">
    <property type="entry name" value="CBS"/>
    <property type="match status" value="2"/>
</dbReference>
<dbReference type="InterPro" id="IPR000644">
    <property type="entry name" value="CBS_dom"/>
</dbReference>
<evidence type="ECO:0000256" key="11">
    <source>
        <dbReference type="RuleBase" id="RU361221"/>
    </source>
</evidence>
<keyword evidence="3 11" id="KW-0812">Transmembrane</keyword>
<dbReference type="CDD" id="cd04591">
    <property type="entry name" value="CBS_pair_voltage-gated_CLC_euk_bac"/>
    <property type="match status" value="1"/>
</dbReference>
<dbReference type="Proteomes" id="UP000678499">
    <property type="component" value="Unassembled WGS sequence"/>
</dbReference>
<dbReference type="SUPFAM" id="SSF54631">
    <property type="entry name" value="CBS-domain pair"/>
    <property type="match status" value="1"/>
</dbReference>
<dbReference type="GO" id="GO:0005254">
    <property type="term" value="F:chloride channel activity"/>
    <property type="evidence" value="ECO:0007669"/>
    <property type="project" value="UniProtKB-UniRule"/>
</dbReference>
<feature type="transmembrane region" description="Helical" evidence="11">
    <location>
        <begin position="205"/>
        <end position="222"/>
    </location>
</feature>
<gene>
    <name evidence="14" type="ORF">NMOB1V02_LOCUS2860</name>
</gene>
<organism evidence="14">
    <name type="scientific">Notodromas monacha</name>
    <dbReference type="NCBI Taxonomy" id="399045"/>
    <lineage>
        <taxon>Eukaryota</taxon>
        <taxon>Metazoa</taxon>
        <taxon>Ecdysozoa</taxon>
        <taxon>Arthropoda</taxon>
        <taxon>Crustacea</taxon>
        <taxon>Oligostraca</taxon>
        <taxon>Ostracoda</taxon>
        <taxon>Podocopa</taxon>
        <taxon>Podocopida</taxon>
        <taxon>Cypridocopina</taxon>
        <taxon>Cypridoidea</taxon>
        <taxon>Cyprididae</taxon>
        <taxon>Notodromas</taxon>
    </lineage>
</organism>
<evidence type="ECO:0000256" key="8">
    <source>
        <dbReference type="ARBA" id="ARBA00023136"/>
    </source>
</evidence>
<keyword evidence="7 10" id="KW-0129">CBS domain</keyword>
<name>A0A7R9GAC7_9CRUS</name>
<evidence type="ECO:0000256" key="1">
    <source>
        <dbReference type="ARBA" id="ARBA00004141"/>
    </source>
</evidence>
<keyword evidence="8 11" id="KW-0472">Membrane</keyword>
<dbReference type="AlphaFoldDB" id="A0A7R9GAC7"/>
<dbReference type="SMART" id="SM00116">
    <property type="entry name" value="CBS"/>
    <property type="match status" value="2"/>
</dbReference>
<keyword evidence="6 11" id="KW-0406">Ion transport</keyword>
<feature type="region of interest" description="Disordered" evidence="12">
    <location>
        <begin position="728"/>
        <end position="764"/>
    </location>
</feature>
<comment type="similarity">
    <text evidence="11">Belongs to the chloride channel (TC 2.A.49) family.</text>
</comment>
<feature type="domain" description="CBS" evidence="13">
    <location>
        <begin position="677"/>
        <end position="736"/>
    </location>
</feature>
<accession>A0A7R9GAC7</accession>
<evidence type="ECO:0000256" key="10">
    <source>
        <dbReference type="PROSITE-ProRule" id="PRU00703"/>
    </source>
</evidence>
<protein>
    <recommendedName>
        <fullName evidence="11">Chloride channel protein</fullName>
    </recommendedName>
</protein>
<feature type="transmembrane region" description="Helical" evidence="11">
    <location>
        <begin position="302"/>
        <end position="324"/>
    </location>
</feature>
<feature type="transmembrane region" description="Helical" evidence="11">
    <location>
        <begin position="228"/>
        <end position="245"/>
    </location>
</feature>
<evidence type="ECO:0000256" key="7">
    <source>
        <dbReference type="ARBA" id="ARBA00023122"/>
    </source>
</evidence>
<feature type="transmembrane region" description="Helical" evidence="11">
    <location>
        <begin position="104"/>
        <end position="129"/>
    </location>
</feature>
<evidence type="ECO:0000256" key="3">
    <source>
        <dbReference type="ARBA" id="ARBA00022692"/>
    </source>
</evidence>
<evidence type="ECO:0000256" key="2">
    <source>
        <dbReference type="ARBA" id="ARBA00022448"/>
    </source>
</evidence>
<dbReference type="InterPro" id="IPR046342">
    <property type="entry name" value="CBS_dom_sf"/>
</dbReference>
<feature type="transmembrane region" description="Helical" evidence="11">
    <location>
        <begin position="331"/>
        <end position="352"/>
    </location>
</feature>
<evidence type="ECO:0000256" key="12">
    <source>
        <dbReference type="SAM" id="MobiDB-lite"/>
    </source>
</evidence>
<keyword evidence="9 11" id="KW-0868">Chloride</keyword>
<proteinExistence type="inferred from homology"/>
<dbReference type="InterPro" id="IPR014743">
    <property type="entry name" value="Cl-channel_core"/>
</dbReference>
<dbReference type="PANTHER" id="PTHR11689:SF136">
    <property type="entry name" value="H(+)_CL(-) EXCHANGE TRANSPORTER 7"/>
    <property type="match status" value="1"/>
</dbReference>
<evidence type="ECO:0000313" key="15">
    <source>
        <dbReference type="Proteomes" id="UP000678499"/>
    </source>
</evidence>
<evidence type="ECO:0000256" key="5">
    <source>
        <dbReference type="ARBA" id="ARBA00022989"/>
    </source>
</evidence>
<keyword evidence="2 11" id="KW-0813">Transport</keyword>
<keyword evidence="15" id="KW-1185">Reference proteome</keyword>
<dbReference type="Gene3D" id="1.10.3080.10">
    <property type="entry name" value="Clc chloride channel"/>
    <property type="match status" value="2"/>
</dbReference>
<dbReference type="PROSITE" id="PS51371">
    <property type="entry name" value="CBS"/>
    <property type="match status" value="2"/>
</dbReference>
<dbReference type="Pfam" id="PF00654">
    <property type="entry name" value="Voltage_CLC"/>
    <property type="match status" value="2"/>
</dbReference>
<dbReference type="GO" id="GO:0005765">
    <property type="term" value="C:lysosomal membrane"/>
    <property type="evidence" value="ECO:0007669"/>
    <property type="project" value="TreeGrafter"/>
</dbReference>
<feature type="transmembrane region" description="Helical" evidence="11">
    <location>
        <begin position="149"/>
        <end position="171"/>
    </location>
</feature>
<evidence type="ECO:0000259" key="13">
    <source>
        <dbReference type="PROSITE" id="PS51371"/>
    </source>
</evidence>
<evidence type="ECO:0000256" key="4">
    <source>
        <dbReference type="ARBA" id="ARBA00022737"/>
    </source>
</evidence>
<comment type="subcellular location">
    <subcellularLocation>
        <location evidence="1 11">Membrane</location>
        <topology evidence="1 11">Multi-pass membrane protein</topology>
    </subcellularLocation>
</comment>
<dbReference type="PRINTS" id="PR00762">
    <property type="entry name" value="CLCHANNEL"/>
</dbReference>
<evidence type="ECO:0000256" key="9">
    <source>
        <dbReference type="ARBA" id="ARBA00023214"/>
    </source>
</evidence>
<dbReference type="InterPro" id="IPR001807">
    <property type="entry name" value="ClC"/>
</dbReference>
<comment type="caution">
    <text evidence="11">Lacks conserved residue(s) required for the propagation of feature annotation.</text>
</comment>
<evidence type="ECO:0000313" key="14">
    <source>
        <dbReference type="EMBL" id="CAD7275053.1"/>
    </source>
</evidence>
<feature type="domain" description="CBS" evidence="13">
    <location>
        <begin position="552"/>
        <end position="615"/>
    </location>
</feature>
<sequence>MAAKKLFPPGQPRDRHYLLEGVGQVSNVPAWQEGLELEVLSNVDLDGPKFLSGKYEVSFVKNIEKKTRACVESLNYDDWESAVFLEHEKMLTHGYQIRLAVFKWLLMGLVGVSTAIVGAIAHMLIHTIVDFKFSLIKTYVDFCMVDQCMFWLPPLIWILFNCTFVFVASWFTTFVEPATSGSGIPPVKCYLNGIKMPGFVRIRTLFIKVLGIVCSVSGGLAVGKEGPMIHTGAIVASGIAQGLGMRRGSLKGYMDSLRDDKNRREFVAAGGAAGVASAFGTPLGGVLFSIEEGISWWNPTLVWQIFLCAMLAALFLHNLLSLYITKKWQKVMEAVGVAAVTALVGYGLSYSVNICYTSQQPADNFVPSVGKLNSENGSASVPENLVKLDDLTSGHASPYAQMFCPNGSYNAIAAMFFQSAEENVNHWQHGHMGSQFQVGSSFLPSSLVQSGGDLLELGHGKMFFPGKYSLIGAAAHLGGVVRMTLSLTLILVEATSNVKFGLPIMLTLMVAKIVGDHFNKGIYDLHIELEGVPVLNWSPPALLHCVKSRHVMSKPVVTLPPVVKLSNLVETLATCSHHGFPVVEPGTKGLFGKFLGLISWSQLLVLMQKKAFREVMEEGAHLPLSVFKDAYPCHGTVDVGYAFKDFWRHFSHVFISFQKRMFSSKELSYTLDLQPYLNPAPNTVSPEESFPRAYQLFRGLGLRHLVVIDSSQVVGMITRKDLARVTPRMDKGNAPVPKKQSVVSINHENSKESSETNPLANSAV</sequence>
<keyword evidence="4" id="KW-0677">Repeat</keyword>
<feature type="transmembrane region" description="Helical" evidence="11">
    <location>
        <begin position="266"/>
        <end position="290"/>
    </location>
</feature>
<dbReference type="EMBL" id="OA882385">
    <property type="protein sequence ID" value="CAD7275053.1"/>
    <property type="molecule type" value="Genomic_DNA"/>
</dbReference>